<dbReference type="InterPro" id="IPR033116">
    <property type="entry name" value="TRYPSIN_SER"/>
</dbReference>
<evidence type="ECO:0000259" key="6">
    <source>
        <dbReference type="PROSITE" id="PS50240"/>
    </source>
</evidence>
<dbReference type="InterPro" id="IPR001254">
    <property type="entry name" value="Trypsin_dom"/>
</dbReference>
<evidence type="ECO:0000259" key="5">
    <source>
        <dbReference type="PROSITE" id="PS01180"/>
    </source>
</evidence>
<dbReference type="SUPFAM" id="SSF50494">
    <property type="entry name" value="Trypsin-like serine proteases"/>
    <property type="match status" value="1"/>
</dbReference>
<evidence type="ECO:0000313" key="7">
    <source>
        <dbReference type="EMBL" id="CAL8121400.1"/>
    </source>
</evidence>
<evidence type="ECO:0000256" key="4">
    <source>
        <dbReference type="SAM" id="SignalP"/>
    </source>
</evidence>
<accession>A0ABP1R7A1</accession>
<keyword evidence="3" id="KW-0645">Protease</keyword>
<dbReference type="SMART" id="SM00020">
    <property type="entry name" value="Tryp_SPc"/>
    <property type="match status" value="1"/>
</dbReference>
<comment type="caution">
    <text evidence="2">Lacks conserved residue(s) required for the propagation of feature annotation.</text>
</comment>
<feature type="domain" description="CUB" evidence="5">
    <location>
        <begin position="29"/>
        <end position="140"/>
    </location>
</feature>
<sequence length="451" mass="50232">MKKPCTQILFLYTFVIFSRNGVLARPWNCGEAFQINKTNPVVFSQQYESDKHCKWELLGDKDLNVEVSCTVDLPGESKDCGEYYLQITDGNGGTQEYCGKTEVKGIRASKGLRDLFVEFTTSAKSVDKNYTGINCTAKVLSNPGDESGRLPTNMDKKVEHRCGGEDANFNEFPWLAALVQKGTRNPFCGAALINDRFILTAAHCFVLGGGKLAEEVDVLLHAHVLDMSIKQGWADVELGQLGSIRGAGYDMDDKTDADEKTQRFGVAEVILHPLFTVKYDYDFALLRLDRKIDLADSDAPTPVCLPPVTTFDSLDLTGANFTVSGWGLAHEKAGGTTRLLQKLVVPFLSREKCEQFLPNQLTNRMICFGYEDGKKDACSGDSGGPLVYQLPCKQWWQGSAARELRSPGYIQRLLKQFSGYNFTLLIMKLNGVELKIYAAELWRQRLNTECD</sequence>
<feature type="chain" id="PRO_5045355512" evidence="4">
    <location>
        <begin position="25"/>
        <end position="451"/>
    </location>
</feature>
<evidence type="ECO:0000256" key="1">
    <source>
        <dbReference type="ARBA" id="ARBA00023157"/>
    </source>
</evidence>
<dbReference type="PROSITE" id="PS01180">
    <property type="entry name" value="CUB"/>
    <property type="match status" value="1"/>
</dbReference>
<dbReference type="Proteomes" id="UP001642540">
    <property type="component" value="Unassembled WGS sequence"/>
</dbReference>
<dbReference type="InterPro" id="IPR009003">
    <property type="entry name" value="Peptidase_S1_PA"/>
</dbReference>
<dbReference type="Pfam" id="PF00431">
    <property type="entry name" value="CUB"/>
    <property type="match status" value="1"/>
</dbReference>
<evidence type="ECO:0000256" key="2">
    <source>
        <dbReference type="PROSITE-ProRule" id="PRU00059"/>
    </source>
</evidence>
<dbReference type="InterPro" id="IPR000859">
    <property type="entry name" value="CUB_dom"/>
</dbReference>
<dbReference type="SUPFAM" id="SSF49854">
    <property type="entry name" value="Spermadhesin, CUB domain"/>
    <property type="match status" value="1"/>
</dbReference>
<keyword evidence="3" id="KW-0720">Serine protease</keyword>
<keyword evidence="8" id="KW-1185">Reference proteome</keyword>
<evidence type="ECO:0000313" key="8">
    <source>
        <dbReference type="Proteomes" id="UP001642540"/>
    </source>
</evidence>
<dbReference type="EMBL" id="CAXLJM020000065">
    <property type="protein sequence ID" value="CAL8121400.1"/>
    <property type="molecule type" value="Genomic_DNA"/>
</dbReference>
<dbReference type="PRINTS" id="PR00722">
    <property type="entry name" value="CHYMOTRYPSIN"/>
</dbReference>
<protein>
    <submittedName>
        <fullName evidence="7">Uncharacterized protein</fullName>
    </submittedName>
</protein>
<dbReference type="PANTHER" id="PTHR24253">
    <property type="entry name" value="TRANSMEMBRANE PROTEASE SERINE"/>
    <property type="match status" value="1"/>
</dbReference>
<keyword evidence="1" id="KW-1015">Disulfide bond</keyword>
<dbReference type="InterPro" id="IPR001314">
    <property type="entry name" value="Peptidase_S1A"/>
</dbReference>
<dbReference type="PROSITE" id="PS00135">
    <property type="entry name" value="TRYPSIN_SER"/>
    <property type="match status" value="1"/>
</dbReference>
<reference evidence="7 8" key="1">
    <citation type="submission" date="2024-08" db="EMBL/GenBank/DDBJ databases">
        <authorList>
            <person name="Cucini C."/>
            <person name="Frati F."/>
        </authorList>
    </citation>
    <scope>NUCLEOTIDE SEQUENCE [LARGE SCALE GENOMIC DNA]</scope>
</reference>
<proteinExistence type="predicted"/>
<organism evidence="7 8">
    <name type="scientific">Orchesella dallaii</name>
    <dbReference type="NCBI Taxonomy" id="48710"/>
    <lineage>
        <taxon>Eukaryota</taxon>
        <taxon>Metazoa</taxon>
        <taxon>Ecdysozoa</taxon>
        <taxon>Arthropoda</taxon>
        <taxon>Hexapoda</taxon>
        <taxon>Collembola</taxon>
        <taxon>Entomobryomorpha</taxon>
        <taxon>Entomobryoidea</taxon>
        <taxon>Orchesellidae</taxon>
        <taxon>Orchesellinae</taxon>
        <taxon>Orchesella</taxon>
    </lineage>
</organism>
<keyword evidence="4" id="KW-0732">Signal</keyword>
<dbReference type="PANTHER" id="PTHR24253:SF103">
    <property type="entry name" value="TRANSMEMBRANE PROTEASE SERINE 7"/>
    <property type="match status" value="1"/>
</dbReference>
<feature type="signal peptide" evidence="4">
    <location>
        <begin position="1"/>
        <end position="24"/>
    </location>
</feature>
<dbReference type="Pfam" id="PF00089">
    <property type="entry name" value="Trypsin"/>
    <property type="match status" value="2"/>
</dbReference>
<dbReference type="Gene3D" id="2.40.10.10">
    <property type="entry name" value="Trypsin-like serine proteases"/>
    <property type="match status" value="1"/>
</dbReference>
<dbReference type="Gene3D" id="2.60.120.290">
    <property type="entry name" value="Spermadhesin, CUB domain"/>
    <property type="match status" value="1"/>
</dbReference>
<gene>
    <name evidence="7" type="ORF">ODALV1_LOCUS19367</name>
</gene>
<dbReference type="CDD" id="cd00190">
    <property type="entry name" value="Tryp_SPc"/>
    <property type="match status" value="1"/>
</dbReference>
<comment type="caution">
    <text evidence="7">The sequence shown here is derived from an EMBL/GenBank/DDBJ whole genome shotgun (WGS) entry which is preliminary data.</text>
</comment>
<name>A0ABP1R7A1_9HEXA</name>
<evidence type="ECO:0000256" key="3">
    <source>
        <dbReference type="RuleBase" id="RU363034"/>
    </source>
</evidence>
<dbReference type="InterPro" id="IPR035914">
    <property type="entry name" value="Sperma_CUB_dom_sf"/>
</dbReference>
<dbReference type="InterPro" id="IPR043504">
    <property type="entry name" value="Peptidase_S1_PA_chymotrypsin"/>
</dbReference>
<dbReference type="PROSITE" id="PS00134">
    <property type="entry name" value="TRYPSIN_HIS"/>
    <property type="match status" value="1"/>
</dbReference>
<dbReference type="PROSITE" id="PS50240">
    <property type="entry name" value="TRYPSIN_DOM"/>
    <property type="match status" value="1"/>
</dbReference>
<feature type="domain" description="Peptidase S1" evidence="6">
    <location>
        <begin position="161"/>
        <end position="448"/>
    </location>
</feature>
<keyword evidence="3" id="KW-0378">Hydrolase</keyword>
<dbReference type="InterPro" id="IPR018114">
    <property type="entry name" value="TRYPSIN_HIS"/>
</dbReference>